<feature type="binding site" evidence="7">
    <location>
        <begin position="8"/>
        <end position="13"/>
    </location>
    <ligand>
        <name>substrate</name>
    </ligand>
</feature>
<keyword evidence="6 7" id="KW-0546">Nucleotide metabolism</keyword>
<dbReference type="Proteomes" id="UP001589854">
    <property type="component" value="Unassembled WGS sequence"/>
</dbReference>
<comment type="catalytic activity">
    <reaction evidence="7">
        <text>dITP + H2O = dIMP + diphosphate + H(+)</text>
        <dbReference type="Rhea" id="RHEA:28342"/>
        <dbReference type="ChEBI" id="CHEBI:15377"/>
        <dbReference type="ChEBI" id="CHEBI:15378"/>
        <dbReference type="ChEBI" id="CHEBI:33019"/>
        <dbReference type="ChEBI" id="CHEBI:61194"/>
        <dbReference type="ChEBI" id="CHEBI:61382"/>
        <dbReference type="EC" id="3.6.1.66"/>
    </reaction>
</comment>
<feature type="binding site" evidence="7">
    <location>
        <begin position="153"/>
        <end position="156"/>
    </location>
    <ligand>
        <name>substrate</name>
    </ligand>
</feature>
<name>A0ABV6G953_9BACI</name>
<dbReference type="CDD" id="cd00515">
    <property type="entry name" value="HAM1"/>
    <property type="match status" value="1"/>
</dbReference>
<evidence type="ECO:0000256" key="3">
    <source>
        <dbReference type="ARBA" id="ARBA00022741"/>
    </source>
</evidence>
<dbReference type="NCBIfam" id="NF011397">
    <property type="entry name" value="PRK14822.1"/>
    <property type="match status" value="1"/>
</dbReference>
<comment type="catalytic activity">
    <reaction evidence="7">
        <text>ITP + H2O = IMP + diphosphate + H(+)</text>
        <dbReference type="Rhea" id="RHEA:29399"/>
        <dbReference type="ChEBI" id="CHEBI:15377"/>
        <dbReference type="ChEBI" id="CHEBI:15378"/>
        <dbReference type="ChEBI" id="CHEBI:33019"/>
        <dbReference type="ChEBI" id="CHEBI:58053"/>
        <dbReference type="ChEBI" id="CHEBI:61402"/>
        <dbReference type="EC" id="3.6.1.66"/>
    </reaction>
</comment>
<evidence type="ECO:0000256" key="2">
    <source>
        <dbReference type="ARBA" id="ARBA00022723"/>
    </source>
</evidence>
<dbReference type="SUPFAM" id="SSF52972">
    <property type="entry name" value="ITPase-like"/>
    <property type="match status" value="1"/>
</dbReference>
<dbReference type="Gene3D" id="3.90.950.10">
    <property type="match status" value="1"/>
</dbReference>
<evidence type="ECO:0000256" key="4">
    <source>
        <dbReference type="ARBA" id="ARBA00022801"/>
    </source>
</evidence>
<dbReference type="GO" id="GO:0036220">
    <property type="term" value="F:ITP diphosphatase activity"/>
    <property type="evidence" value="ECO:0007669"/>
    <property type="project" value="UniProtKB-EC"/>
</dbReference>
<dbReference type="RefSeq" id="WP_378929937.1">
    <property type="nucleotide sequence ID" value="NZ_JBHLVO010000001.1"/>
</dbReference>
<evidence type="ECO:0000256" key="1">
    <source>
        <dbReference type="ARBA" id="ARBA00008023"/>
    </source>
</evidence>
<evidence type="ECO:0000313" key="9">
    <source>
        <dbReference type="EMBL" id="MFC0270214.1"/>
    </source>
</evidence>
<comment type="caution">
    <text evidence="9">The sequence shown here is derived from an EMBL/GenBank/DDBJ whole genome shotgun (WGS) entry which is preliminary data.</text>
</comment>
<organism evidence="9 10">
    <name type="scientific">Metabacillus herbersteinensis</name>
    <dbReference type="NCBI Taxonomy" id="283816"/>
    <lineage>
        <taxon>Bacteria</taxon>
        <taxon>Bacillati</taxon>
        <taxon>Bacillota</taxon>
        <taxon>Bacilli</taxon>
        <taxon>Bacillales</taxon>
        <taxon>Bacillaceae</taxon>
        <taxon>Metabacillus</taxon>
    </lineage>
</organism>
<dbReference type="EC" id="3.6.1.66" evidence="7"/>
<feature type="binding site" evidence="7">
    <location>
        <position position="71"/>
    </location>
    <ligand>
        <name>substrate</name>
    </ligand>
</feature>
<keyword evidence="2 7" id="KW-0479">Metal-binding</keyword>
<dbReference type="EMBL" id="JBHLVO010000001">
    <property type="protein sequence ID" value="MFC0270214.1"/>
    <property type="molecule type" value="Genomic_DNA"/>
</dbReference>
<evidence type="ECO:0000256" key="8">
    <source>
        <dbReference type="RuleBase" id="RU003781"/>
    </source>
</evidence>
<comment type="subunit">
    <text evidence="7">Homodimer.</text>
</comment>
<dbReference type="Pfam" id="PF01725">
    <property type="entry name" value="Ham1p_like"/>
    <property type="match status" value="1"/>
</dbReference>
<dbReference type="InterPro" id="IPR002637">
    <property type="entry name" value="RdgB/HAM1"/>
</dbReference>
<keyword evidence="5 7" id="KW-0460">Magnesium</keyword>
<evidence type="ECO:0000256" key="5">
    <source>
        <dbReference type="ARBA" id="ARBA00022842"/>
    </source>
</evidence>
<feature type="active site" description="Proton acceptor" evidence="7">
    <location>
        <position position="70"/>
    </location>
</feature>
<proteinExistence type="inferred from homology"/>
<comment type="similarity">
    <text evidence="1 7 8">Belongs to the HAM1 NTPase family.</text>
</comment>
<evidence type="ECO:0000256" key="7">
    <source>
        <dbReference type="HAMAP-Rule" id="MF_01405"/>
    </source>
</evidence>
<dbReference type="NCBIfam" id="TIGR00042">
    <property type="entry name" value="RdgB/HAM1 family non-canonical purine NTP pyrophosphatase"/>
    <property type="match status" value="1"/>
</dbReference>
<feature type="binding site" evidence="7">
    <location>
        <position position="70"/>
    </location>
    <ligand>
        <name>Mg(2+)</name>
        <dbReference type="ChEBI" id="CHEBI:18420"/>
    </ligand>
</feature>
<sequence>MKEIIIATKNKGKVNEFKEMLNGSGYQVTSLLDYPDSVDVEESGVTFVENAILKAEAISKHYRKITIADDSGLSIDYLNGAPGVFSARYAGEEKNDAANLSKVLTELKGVPEAKRSARFHCALAIASPEKETFTVEGICEGMITEKMEGENGFGYDPIFKPRGREVTMAQLPKEEKNTISHRADALKKLEKGIAQYF</sequence>
<keyword evidence="3 7" id="KW-0547">Nucleotide-binding</keyword>
<keyword evidence="10" id="KW-1185">Reference proteome</keyword>
<dbReference type="HAMAP" id="MF_01405">
    <property type="entry name" value="Non_canon_purine_NTPase"/>
    <property type="match status" value="1"/>
</dbReference>
<dbReference type="InterPro" id="IPR029001">
    <property type="entry name" value="ITPase-like_fam"/>
</dbReference>
<feature type="binding site" evidence="7">
    <location>
        <begin position="181"/>
        <end position="182"/>
    </location>
    <ligand>
        <name>substrate</name>
    </ligand>
</feature>
<keyword evidence="4 7" id="KW-0378">Hydrolase</keyword>
<accession>A0ABV6G953</accession>
<comment type="function">
    <text evidence="7">Pyrophosphatase that catalyzes the hydrolysis of nucleoside triphosphates to their monophosphate derivatives, with a high preference for the non-canonical purine nucleotides XTP (xanthosine triphosphate), dITP (deoxyinosine triphosphate) and ITP. Seems to function as a house-cleaning enzyme that removes non-canonical purine nucleotides from the nucleotide pool, thus preventing their incorporation into DNA/RNA and avoiding chromosomal lesions.</text>
</comment>
<dbReference type="InterPro" id="IPR020922">
    <property type="entry name" value="dITP/XTP_pyrophosphatase"/>
</dbReference>
<comment type="cofactor">
    <cofactor evidence="7">
        <name>Mg(2+)</name>
        <dbReference type="ChEBI" id="CHEBI:18420"/>
    </cofactor>
    <text evidence="7">Binds 1 Mg(2+) ion per subunit.</text>
</comment>
<gene>
    <name evidence="9" type="ORF">ACFFIX_01910</name>
</gene>
<evidence type="ECO:0000313" key="10">
    <source>
        <dbReference type="Proteomes" id="UP001589854"/>
    </source>
</evidence>
<comment type="catalytic activity">
    <reaction evidence="7">
        <text>XTP + H2O = XMP + diphosphate + H(+)</text>
        <dbReference type="Rhea" id="RHEA:28610"/>
        <dbReference type="ChEBI" id="CHEBI:15377"/>
        <dbReference type="ChEBI" id="CHEBI:15378"/>
        <dbReference type="ChEBI" id="CHEBI:33019"/>
        <dbReference type="ChEBI" id="CHEBI:57464"/>
        <dbReference type="ChEBI" id="CHEBI:61314"/>
        <dbReference type="EC" id="3.6.1.66"/>
    </reaction>
</comment>
<evidence type="ECO:0000256" key="6">
    <source>
        <dbReference type="ARBA" id="ARBA00023080"/>
    </source>
</evidence>
<protein>
    <recommendedName>
        <fullName evidence="7">dITP/XTP pyrophosphatase</fullName>
        <ecNumber evidence="7">3.6.1.66</ecNumber>
    </recommendedName>
    <alternativeName>
        <fullName evidence="7">Non-canonical purine NTP pyrophosphatase</fullName>
    </alternativeName>
    <alternativeName>
        <fullName evidence="7">Non-standard purine NTP pyrophosphatase</fullName>
    </alternativeName>
    <alternativeName>
        <fullName evidence="7">Nucleoside-triphosphate diphosphatase</fullName>
    </alternativeName>
    <alternativeName>
        <fullName evidence="7">Nucleoside-triphosphate pyrophosphatase</fullName>
        <shortName evidence="7">NTPase</shortName>
    </alternativeName>
</protein>
<dbReference type="PANTHER" id="PTHR11067:SF9">
    <property type="entry name" value="INOSINE TRIPHOSPHATE PYROPHOSPHATASE"/>
    <property type="match status" value="1"/>
</dbReference>
<feature type="binding site" evidence="7">
    <location>
        <position position="41"/>
    </location>
    <ligand>
        <name>Mg(2+)</name>
        <dbReference type="ChEBI" id="CHEBI:18420"/>
    </ligand>
</feature>
<reference evidence="9 10" key="1">
    <citation type="submission" date="2024-09" db="EMBL/GenBank/DDBJ databases">
        <authorList>
            <person name="Sun Q."/>
            <person name="Mori K."/>
        </authorList>
    </citation>
    <scope>NUCLEOTIDE SEQUENCE [LARGE SCALE GENOMIC DNA]</scope>
    <source>
        <strain evidence="9 10">CCM 7228</strain>
    </source>
</reference>
<feature type="binding site" evidence="7">
    <location>
        <position position="176"/>
    </location>
    <ligand>
        <name>substrate</name>
    </ligand>
</feature>
<dbReference type="PANTHER" id="PTHR11067">
    <property type="entry name" value="INOSINE TRIPHOSPHATE PYROPHOSPHATASE/HAM1 PROTEIN"/>
    <property type="match status" value="1"/>
</dbReference>